<dbReference type="AlphaFoldDB" id="A0AA97I525"/>
<organism evidence="2 3">
    <name type="scientific">Microbacterium betulae</name>
    <dbReference type="NCBI Taxonomy" id="2981139"/>
    <lineage>
        <taxon>Bacteria</taxon>
        <taxon>Bacillati</taxon>
        <taxon>Actinomycetota</taxon>
        <taxon>Actinomycetes</taxon>
        <taxon>Micrococcales</taxon>
        <taxon>Microbacteriaceae</taxon>
        <taxon>Microbacterium</taxon>
    </lineage>
</organism>
<dbReference type="RefSeq" id="WP_317139707.1">
    <property type="nucleotide sequence ID" value="NZ_CP118157.1"/>
</dbReference>
<dbReference type="InterPro" id="IPR010982">
    <property type="entry name" value="Lambda_DNA-bd_dom_sf"/>
</dbReference>
<name>A0AA97I525_9MICO</name>
<proteinExistence type="predicted"/>
<evidence type="ECO:0000313" key="3">
    <source>
        <dbReference type="Proteomes" id="UP001305498"/>
    </source>
</evidence>
<dbReference type="Proteomes" id="UP001305498">
    <property type="component" value="Chromosome"/>
</dbReference>
<evidence type="ECO:0000313" key="2">
    <source>
        <dbReference type="EMBL" id="WOF23236.1"/>
    </source>
</evidence>
<dbReference type="Gene3D" id="1.10.260.40">
    <property type="entry name" value="lambda repressor-like DNA-binding domains"/>
    <property type="match status" value="1"/>
</dbReference>
<keyword evidence="3" id="KW-1185">Reference proteome</keyword>
<dbReference type="InterPro" id="IPR001387">
    <property type="entry name" value="Cro/C1-type_HTH"/>
</dbReference>
<accession>A0AA97I525</accession>
<dbReference type="SUPFAM" id="SSF47413">
    <property type="entry name" value="lambda repressor-like DNA-binding domains"/>
    <property type="match status" value="1"/>
</dbReference>
<reference evidence="2 3" key="1">
    <citation type="submission" date="2023-02" db="EMBL/GenBank/DDBJ databases">
        <title>Microbacterium betulae sp. nov., isolated from birch wood.</title>
        <authorList>
            <person name="Pasciak M."/>
            <person name="Pawlik K.J."/>
            <person name="Martynowski D."/>
            <person name="Laczmanski L."/>
            <person name="Ciekot J."/>
            <person name="Szponar B."/>
            <person name="Wojcik-Fatla A."/>
            <person name="Mackiewicz B."/>
            <person name="Farian E."/>
            <person name="Cholewa G."/>
            <person name="Cholewa A."/>
            <person name="Dutkiewicz J."/>
        </authorList>
    </citation>
    <scope>NUCLEOTIDE SEQUENCE [LARGE SCALE GENOMIC DNA]</scope>
    <source>
        <strain evidence="2 3">AB</strain>
    </source>
</reference>
<dbReference type="KEGG" id="mbet:N8K70_00780"/>
<dbReference type="PROSITE" id="PS50943">
    <property type="entry name" value="HTH_CROC1"/>
    <property type="match status" value="1"/>
</dbReference>
<dbReference type="GO" id="GO:0003677">
    <property type="term" value="F:DNA binding"/>
    <property type="evidence" value="ECO:0007669"/>
    <property type="project" value="InterPro"/>
</dbReference>
<evidence type="ECO:0000259" key="1">
    <source>
        <dbReference type="PROSITE" id="PS50943"/>
    </source>
</evidence>
<dbReference type="Pfam" id="PF01381">
    <property type="entry name" value="HTH_3"/>
    <property type="match status" value="1"/>
</dbReference>
<feature type="domain" description="HTH cro/C1-type" evidence="1">
    <location>
        <begin position="30"/>
        <end position="90"/>
    </location>
</feature>
<dbReference type="SMART" id="SM00530">
    <property type="entry name" value="HTH_XRE"/>
    <property type="match status" value="1"/>
</dbReference>
<dbReference type="EMBL" id="CP118157">
    <property type="protein sequence ID" value="WOF23236.1"/>
    <property type="molecule type" value="Genomic_DNA"/>
</dbReference>
<gene>
    <name evidence="2" type="ORF">N8K70_00780</name>
</gene>
<sequence length="105" mass="11506">MSSAAASDRGEPPYSATPWAAYAKELGLAIQRRRRQLTLTQVDVASRANVTRSFYQQIEMGRLTSGEPANPSIWVLVSIAQALDVAVDDLLPHGWLIDPAERRAS</sequence>
<protein>
    <submittedName>
        <fullName evidence="2">Helix-turn-helix transcriptional regulator</fullName>
    </submittedName>
</protein>
<dbReference type="CDD" id="cd00093">
    <property type="entry name" value="HTH_XRE"/>
    <property type="match status" value="1"/>
</dbReference>